<evidence type="ECO:0000256" key="4">
    <source>
        <dbReference type="ARBA" id="ARBA00022801"/>
    </source>
</evidence>
<evidence type="ECO:0000256" key="6">
    <source>
        <dbReference type="ARBA" id="ARBA00023125"/>
    </source>
</evidence>
<dbReference type="InterPro" id="IPR036590">
    <property type="entry name" value="SRAP-like"/>
</dbReference>
<dbReference type="PANTHER" id="PTHR13604:SF0">
    <property type="entry name" value="ABASIC SITE PROCESSING PROTEIN HMCES"/>
    <property type="match status" value="1"/>
</dbReference>
<comment type="similarity">
    <text evidence="1 8">Belongs to the SOS response-associated peptidase family.</text>
</comment>
<keyword evidence="6" id="KW-0238">DNA-binding</keyword>
<dbReference type="GO" id="GO:0006508">
    <property type="term" value="P:proteolysis"/>
    <property type="evidence" value="ECO:0007669"/>
    <property type="project" value="UniProtKB-KW"/>
</dbReference>
<keyword evidence="7" id="KW-0456">Lyase</keyword>
<keyword evidence="10" id="KW-1185">Reference proteome</keyword>
<evidence type="ECO:0000256" key="8">
    <source>
        <dbReference type="RuleBase" id="RU364100"/>
    </source>
</evidence>
<dbReference type="Proteomes" id="UP000219042">
    <property type="component" value="Unassembled WGS sequence"/>
</dbReference>
<dbReference type="GO" id="GO:0003697">
    <property type="term" value="F:single-stranded DNA binding"/>
    <property type="evidence" value="ECO:0007669"/>
    <property type="project" value="InterPro"/>
</dbReference>
<dbReference type="GO" id="GO:0008233">
    <property type="term" value="F:peptidase activity"/>
    <property type="evidence" value="ECO:0007669"/>
    <property type="project" value="UniProtKB-KW"/>
</dbReference>
<sequence>MMVLFPVEINAGVMMCANFKPIAKIQAYQLDMFEPTFDYRDDIYPGYTSPIIFKSESGWEWREAQFGLVPKWTDDKKFSRFTYNARTETVASKPSFRESWARSQFCLIPVQKIYEPKYINGKAHSYGIERKDGEIFTIAGLYEITKIEDEIIRSFTMLTVNAEHHDMMKQFHKPEDEKRSVVVVPKDLRDDWLSSNKQNAGEFFKLFDIEQYKQELKP</sequence>
<accession>A0A240E6X0</accession>
<dbReference type="AlphaFoldDB" id="A0A240E6X0"/>
<organism evidence="9 10">
    <name type="scientific">Acinetobacter puyangensis</name>
    <dbReference type="NCBI Taxonomy" id="1096779"/>
    <lineage>
        <taxon>Bacteria</taxon>
        <taxon>Pseudomonadati</taxon>
        <taxon>Pseudomonadota</taxon>
        <taxon>Gammaproteobacteria</taxon>
        <taxon>Moraxellales</taxon>
        <taxon>Moraxellaceae</taxon>
        <taxon>Acinetobacter</taxon>
    </lineage>
</organism>
<evidence type="ECO:0000256" key="7">
    <source>
        <dbReference type="ARBA" id="ARBA00023239"/>
    </source>
</evidence>
<evidence type="ECO:0000313" key="9">
    <source>
        <dbReference type="EMBL" id="SNX44261.1"/>
    </source>
</evidence>
<reference evidence="10" key="1">
    <citation type="submission" date="2016-09" db="EMBL/GenBank/DDBJ databases">
        <authorList>
            <person name="Varghese N."/>
            <person name="Submissions S."/>
        </authorList>
    </citation>
    <scope>NUCLEOTIDE SEQUENCE [LARGE SCALE GENOMIC DNA]</scope>
    <source>
        <strain evidence="10">ANC 4466</strain>
    </source>
</reference>
<dbReference type="EC" id="3.4.-.-" evidence="8"/>
<evidence type="ECO:0000256" key="2">
    <source>
        <dbReference type="ARBA" id="ARBA00022670"/>
    </source>
</evidence>
<protein>
    <recommendedName>
        <fullName evidence="8">Abasic site processing protein</fullName>
        <ecNumber evidence="8">3.4.-.-</ecNumber>
    </recommendedName>
</protein>
<dbReference type="GO" id="GO:0016829">
    <property type="term" value="F:lyase activity"/>
    <property type="evidence" value="ECO:0007669"/>
    <property type="project" value="UniProtKB-KW"/>
</dbReference>
<evidence type="ECO:0000256" key="1">
    <source>
        <dbReference type="ARBA" id="ARBA00008136"/>
    </source>
</evidence>
<proteinExistence type="inferred from homology"/>
<dbReference type="Pfam" id="PF02586">
    <property type="entry name" value="SRAP"/>
    <property type="match status" value="1"/>
</dbReference>
<evidence type="ECO:0000256" key="5">
    <source>
        <dbReference type="ARBA" id="ARBA00023124"/>
    </source>
</evidence>
<evidence type="ECO:0000256" key="3">
    <source>
        <dbReference type="ARBA" id="ARBA00022763"/>
    </source>
</evidence>
<gene>
    <name evidence="9" type="ORF">SAMN05421731_102422</name>
</gene>
<dbReference type="EMBL" id="OANT01000002">
    <property type="protein sequence ID" value="SNX44261.1"/>
    <property type="molecule type" value="Genomic_DNA"/>
</dbReference>
<keyword evidence="5" id="KW-0190">Covalent protein-DNA linkage</keyword>
<dbReference type="InterPro" id="IPR003738">
    <property type="entry name" value="SRAP"/>
</dbReference>
<dbReference type="SUPFAM" id="SSF143081">
    <property type="entry name" value="BB1717-like"/>
    <property type="match status" value="1"/>
</dbReference>
<keyword evidence="2 8" id="KW-0645">Protease</keyword>
<keyword evidence="3" id="KW-0227">DNA damage</keyword>
<dbReference type="GO" id="GO:0106300">
    <property type="term" value="P:protein-DNA covalent cross-linking repair"/>
    <property type="evidence" value="ECO:0007669"/>
    <property type="project" value="InterPro"/>
</dbReference>
<evidence type="ECO:0000313" key="10">
    <source>
        <dbReference type="Proteomes" id="UP000219042"/>
    </source>
</evidence>
<dbReference type="Gene3D" id="3.90.1680.10">
    <property type="entry name" value="SOS response associated peptidase-like"/>
    <property type="match status" value="1"/>
</dbReference>
<dbReference type="PANTHER" id="PTHR13604">
    <property type="entry name" value="DC12-RELATED"/>
    <property type="match status" value="1"/>
</dbReference>
<name>A0A240E6X0_9GAMM</name>
<keyword evidence="4 8" id="KW-0378">Hydrolase</keyword>